<dbReference type="Proteomes" id="UP000076967">
    <property type="component" value="Unassembled WGS sequence"/>
</dbReference>
<evidence type="ECO:0000313" key="1">
    <source>
        <dbReference type="EMBL" id="OAB35917.1"/>
    </source>
</evidence>
<comment type="caution">
    <text evidence="1">The sequence shown here is derived from an EMBL/GenBank/DDBJ whole genome shotgun (WGS) entry which is preliminary data.</text>
</comment>
<dbReference type="STRING" id="494026.PGLA_21015"/>
<dbReference type="OrthoDB" id="2885943at2"/>
<protein>
    <submittedName>
        <fullName evidence="1">Uncharacterized protein</fullName>
    </submittedName>
</protein>
<dbReference type="EMBL" id="LVJH01000058">
    <property type="protein sequence ID" value="OAB35917.1"/>
    <property type="molecule type" value="Genomic_DNA"/>
</dbReference>
<organism evidence="1 2">
    <name type="scientific">Paenibacillus glacialis</name>
    <dbReference type="NCBI Taxonomy" id="494026"/>
    <lineage>
        <taxon>Bacteria</taxon>
        <taxon>Bacillati</taxon>
        <taxon>Bacillota</taxon>
        <taxon>Bacilli</taxon>
        <taxon>Bacillales</taxon>
        <taxon>Paenibacillaceae</taxon>
        <taxon>Paenibacillus</taxon>
    </lineage>
</organism>
<sequence>MKLVKLENEELSSALTQGEAYIQVGKRKFMLFEIEEVAQSAFYDVTDPEEEKLVLEAVNGNNLSLSKEEVLEQLARRRKR</sequence>
<evidence type="ECO:0000313" key="2">
    <source>
        <dbReference type="Proteomes" id="UP000076967"/>
    </source>
</evidence>
<proteinExistence type="predicted"/>
<dbReference type="AlphaFoldDB" id="A0A168F6U4"/>
<dbReference type="RefSeq" id="WP_068536633.1">
    <property type="nucleotide sequence ID" value="NZ_LVJH01000058.1"/>
</dbReference>
<reference evidence="1 2" key="1">
    <citation type="submission" date="2016-03" db="EMBL/GenBank/DDBJ databases">
        <title>Draft genome sequence of Paenibacillus glacialis DSM 22343.</title>
        <authorList>
            <person name="Shin S.-K."/>
            <person name="Yi H."/>
        </authorList>
    </citation>
    <scope>NUCLEOTIDE SEQUENCE [LARGE SCALE GENOMIC DNA]</scope>
    <source>
        <strain evidence="1 2">DSM 22343</strain>
    </source>
</reference>
<keyword evidence="2" id="KW-1185">Reference proteome</keyword>
<gene>
    <name evidence="1" type="ORF">PGLA_21015</name>
</gene>
<name>A0A168F6U4_9BACL</name>
<accession>A0A168F6U4</accession>